<proteinExistence type="predicted"/>
<protein>
    <submittedName>
        <fullName evidence="1">Uncharacterized protein</fullName>
    </submittedName>
</protein>
<accession>A0ABW4GL86</accession>
<dbReference type="EMBL" id="JBHUCM010000030">
    <property type="protein sequence ID" value="MFD1541882.1"/>
    <property type="molecule type" value="Genomic_DNA"/>
</dbReference>
<name>A0ABW4GL86_9ACTN</name>
<evidence type="ECO:0000313" key="1">
    <source>
        <dbReference type="EMBL" id="MFD1541882.1"/>
    </source>
</evidence>
<organism evidence="1 2">
    <name type="scientific">Nonomuraea guangzhouensis</name>
    <dbReference type="NCBI Taxonomy" id="1291555"/>
    <lineage>
        <taxon>Bacteria</taxon>
        <taxon>Bacillati</taxon>
        <taxon>Actinomycetota</taxon>
        <taxon>Actinomycetes</taxon>
        <taxon>Streptosporangiales</taxon>
        <taxon>Streptosporangiaceae</taxon>
        <taxon>Nonomuraea</taxon>
    </lineage>
</organism>
<dbReference type="RefSeq" id="WP_219537223.1">
    <property type="nucleotide sequence ID" value="NZ_JAHKRM010000036.1"/>
</dbReference>
<keyword evidence="2" id="KW-1185">Reference proteome</keyword>
<gene>
    <name evidence="1" type="ORF">ACFSJ0_32870</name>
</gene>
<comment type="caution">
    <text evidence="1">The sequence shown here is derived from an EMBL/GenBank/DDBJ whole genome shotgun (WGS) entry which is preliminary data.</text>
</comment>
<dbReference type="Proteomes" id="UP001597097">
    <property type="component" value="Unassembled WGS sequence"/>
</dbReference>
<reference evidence="2" key="1">
    <citation type="journal article" date="2019" name="Int. J. Syst. Evol. Microbiol.">
        <title>The Global Catalogue of Microorganisms (GCM) 10K type strain sequencing project: providing services to taxonomists for standard genome sequencing and annotation.</title>
        <authorList>
            <consortium name="The Broad Institute Genomics Platform"/>
            <consortium name="The Broad Institute Genome Sequencing Center for Infectious Disease"/>
            <person name="Wu L."/>
            <person name="Ma J."/>
        </authorList>
    </citation>
    <scope>NUCLEOTIDE SEQUENCE [LARGE SCALE GENOMIC DNA]</scope>
    <source>
        <strain evidence="2">CGMCC 1.15399</strain>
    </source>
</reference>
<evidence type="ECO:0000313" key="2">
    <source>
        <dbReference type="Proteomes" id="UP001597097"/>
    </source>
</evidence>
<sequence>MTVHASIIERPPLLVILFVQAGSSTHHQARLSYQTDIYAKAVVNVCRKVNAAAAAAGG</sequence>